<sequence length="76" mass="8961">MSKDILKESKKDLEVHSWLNKNPNFVDKTKILLAGIWTSVKAEVLISIIRKKELANEYEEQINKELIEFKKNQKHP</sequence>
<organism evidence="1 2">
    <name type="scientific">Metabacillus idriensis</name>
    <dbReference type="NCBI Taxonomy" id="324768"/>
    <lineage>
        <taxon>Bacteria</taxon>
        <taxon>Bacillati</taxon>
        <taxon>Bacillota</taxon>
        <taxon>Bacilli</taxon>
        <taxon>Bacillales</taxon>
        <taxon>Bacillaceae</taxon>
        <taxon>Metabacillus</taxon>
    </lineage>
</organism>
<reference evidence="1 2" key="1">
    <citation type="submission" date="2019-11" db="EMBL/GenBank/DDBJ databases">
        <title>Bacillus idriensis genome.</title>
        <authorList>
            <person name="Konopka E.N."/>
            <person name="Newman J.D."/>
        </authorList>
    </citation>
    <scope>NUCLEOTIDE SEQUENCE [LARGE SCALE GENOMIC DNA]</scope>
    <source>
        <strain evidence="1 2">DSM 19097</strain>
    </source>
</reference>
<accession>A0A6I2MCZ2</accession>
<dbReference type="AlphaFoldDB" id="A0A6I2MCZ2"/>
<dbReference type="Proteomes" id="UP000441585">
    <property type="component" value="Unassembled WGS sequence"/>
</dbReference>
<gene>
    <name evidence="1" type="ORF">GJU41_19455</name>
</gene>
<comment type="caution">
    <text evidence="1">The sequence shown here is derived from an EMBL/GenBank/DDBJ whole genome shotgun (WGS) entry which is preliminary data.</text>
</comment>
<dbReference type="EMBL" id="WKKF01000009">
    <property type="protein sequence ID" value="MRX56138.1"/>
    <property type="molecule type" value="Genomic_DNA"/>
</dbReference>
<evidence type="ECO:0000313" key="2">
    <source>
        <dbReference type="Proteomes" id="UP000441585"/>
    </source>
</evidence>
<keyword evidence="2" id="KW-1185">Reference proteome</keyword>
<name>A0A6I2MCZ2_9BACI</name>
<dbReference type="RefSeq" id="WP_154319287.1">
    <property type="nucleotide sequence ID" value="NZ_CAJGAA010000007.1"/>
</dbReference>
<protein>
    <submittedName>
        <fullName evidence="1">Uncharacterized protein</fullName>
    </submittedName>
</protein>
<evidence type="ECO:0000313" key="1">
    <source>
        <dbReference type="EMBL" id="MRX56138.1"/>
    </source>
</evidence>
<proteinExistence type="predicted"/>